<gene>
    <name evidence="3" type="ORF">LCGC14_1904710</name>
</gene>
<feature type="transmembrane region" description="Helical" evidence="2">
    <location>
        <begin position="125"/>
        <end position="148"/>
    </location>
</feature>
<feature type="compositionally biased region" description="Pro residues" evidence="1">
    <location>
        <begin position="206"/>
        <end position="235"/>
    </location>
</feature>
<keyword evidence="2" id="KW-1133">Transmembrane helix</keyword>
<evidence type="ECO:0000256" key="1">
    <source>
        <dbReference type="SAM" id="MobiDB-lite"/>
    </source>
</evidence>
<dbReference type="AlphaFoldDB" id="A0A0F9I9E6"/>
<evidence type="ECO:0000313" key="3">
    <source>
        <dbReference type="EMBL" id="KKL90435.1"/>
    </source>
</evidence>
<feature type="transmembrane region" description="Helical" evidence="2">
    <location>
        <begin position="27"/>
        <end position="45"/>
    </location>
</feature>
<keyword evidence="2" id="KW-0472">Membrane</keyword>
<feature type="region of interest" description="Disordered" evidence="1">
    <location>
        <begin position="184"/>
        <end position="235"/>
    </location>
</feature>
<reference evidence="3" key="1">
    <citation type="journal article" date="2015" name="Nature">
        <title>Complex archaea that bridge the gap between prokaryotes and eukaryotes.</title>
        <authorList>
            <person name="Spang A."/>
            <person name="Saw J.H."/>
            <person name="Jorgensen S.L."/>
            <person name="Zaremba-Niedzwiedzka K."/>
            <person name="Martijn J."/>
            <person name="Lind A.E."/>
            <person name="van Eijk R."/>
            <person name="Schleper C."/>
            <person name="Guy L."/>
            <person name="Ettema T.J."/>
        </authorList>
    </citation>
    <scope>NUCLEOTIDE SEQUENCE</scope>
</reference>
<feature type="transmembrane region" description="Helical" evidence="2">
    <location>
        <begin position="57"/>
        <end position="76"/>
    </location>
</feature>
<proteinExistence type="predicted"/>
<feature type="compositionally biased region" description="Low complexity" evidence="1">
    <location>
        <begin position="194"/>
        <end position="205"/>
    </location>
</feature>
<keyword evidence="2" id="KW-0812">Transmembrane</keyword>
<accession>A0A0F9I9E6</accession>
<protein>
    <submittedName>
        <fullName evidence="3">Uncharacterized protein</fullName>
    </submittedName>
</protein>
<organism evidence="3">
    <name type="scientific">marine sediment metagenome</name>
    <dbReference type="NCBI Taxonomy" id="412755"/>
    <lineage>
        <taxon>unclassified sequences</taxon>
        <taxon>metagenomes</taxon>
        <taxon>ecological metagenomes</taxon>
    </lineage>
</organism>
<evidence type="ECO:0000256" key="2">
    <source>
        <dbReference type="SAM" id="Phobius"/>
    </source>
</evidence>
<sequence>MWRAVDSFEKKLRIAVLRCNVNVLLEHLGRALGAGGILFMLVVLFERTTAIRIVNSLVAWTLGGGVIALTLLLWSLRHPSVMEVAIMVDERAGTKERFSTALALAGLRLARGSRDMTASLPVNRYWVASIAAMVAVLLGTGLALAFVITPDEVATSRFGGDAYSTDTVLDTEQRDEDRLLDDELDADPTAGMDPAALAAFQANAANPPPLPPPGNGGTPPGNPGHVPEPTPAPGG</sequence>
<dbReference type="EMBL" id="LAZR01020007">
    <property type="protein sequence ID" value="KKL90435.1"/>
    <property type="molecule type" value="Genomic_DNA"/>
</dbReference>
<comment type="caution">
    <text evidence="3">The sequence shown here is derived from an EMBL/GenBank/DDBJ whole genome shotgun (WGS) entry which is preliminary data.</text>
</comment>
<name>A0A0F9I9E6_9ZZZZ</name>